<dbReference type="Proteomes" id="UP000245626">
    <property type="component" value="Unassembled WGS sequence"/>
</dbReference>
<organism evidence="1 2">
    <name type="scientific">Violaceomyces palustris</name>
    <dbReference type="NCBI Taxonomy" id="1673888"/>
    <lineage>
        <taxon>Eukaryota</taxon>
        <taxon>Fungi</taxon>
        <taxon>Dikarya</taxon>
        <taxon>Basidiomycota</taxon>
        <taxon>Ustilaginomycotina</taxon>
        <taxon>Ustilaginomycetes</taxon>
        <taxon>Violaceomycetales</taxon>
        <taxon>Violaceomycetaceae</taxon>
        <taxon>Violaceomyces</taxon>
    </lineage>
</organism>
<evidence type="ECO:0000313" key="1">
    <source>
        <dbReference type="EMBL" id="PWN49877.1"/>
    </source>
</evidence>
<name>A0ACD0NVM8_9BASI</name>
<protein>
    <submittedName>
        <fullName evidence="1">Uncharacterized protein</fullName>
    </submittedName>
</protein>
<evidence type="ECO:0000313" key="2">
    <source>
        <dbReference type="Proteomes" id="UP000245626"/>
    </source>
</evidence>
<proteinExistence type="predicted"/>
<gene>
    <name evidence="1" type="ORF">IE53DRAFT_369397</name>
</gene>
<keyword evidence="2" id="KW-1185">Reference proteome</keyword>
<dbReference type="EMBL" id="KZ819996">
    <property type="protein sequence ID" value="PWN49877.1"/>
    <property type="molecule type" value="Genomic_DNA"/>
</dbReference>
<accession>A0ACD0NVM8</accession>
<sequence>MANTNSGTSPQNASANGSLPSGPAEITSETIALPLFSNTRLDPSGLSAQSSHLNPGLTSSSETVDQDLLESLSRPYTPSHSQHNSVFSGDVAGVYEQGPAAGPEDMPDGQFLSQHSHHDKFEAFYDPSSADGYADPSQDTFLTTGSALSGPSYGIAPTQLGSVDQARLFREPEFGAASPLSSPRLDAASPLARSSSFGSDAGQPSPPRFALSASPGADQAWMHSLGQVGNMSISEGVYAPVFEPEVGDASPSSLSPYYQPVQRSQEIPHSDGTHMPHSAPATSSVTKSPSASNASSSVPQLSLGIPTVSVSDASMELDRQTPISAEAAPSIQIMAPSPSTPKAGGRQDSSGPGFQEMLAQLGRGLGAQSASPGSWDLSTGSFCSEEVYGNGNVGPAPFAGSEMAKAQSWNSDSGLNTLGAASLVGSENRTPIGYKADGQGFISDLAGTLQTSDLSTGGSWSNPAKRQDSYDKIRQFLRLDVDMGFSGPLKFDSPTSGSRKRSNSDVGPRSPTGILGPDWFNFGASLNSSGATTATNEVTKADGAGASGETDWDMLSKKVGVQGLFDNGCAELGGAQTVMAMQTSSNNSYSLAAATMDPSLLDGPPASSLRSPSSGNHQTSAHQVGGGDRGAFEPTTGQMRLPRSHGDNSPGVQPSQANHYQALGIPPFSTAGGTASLSSTQDGSLTWRFPIQDRQKMAAAAQYAPNSASLTSDSSQLRRSQSARNRSSGRHRRGARSEDLSNMTGNRISQADFLSRITAPDGGLAPPSSGRGLPIGLPSSGSSPPGGSYYTSSATSRAHPYRTSHDRHHSFSSNNSNSSAGSAAGASPQQVSRAMSQALRGQGPVHHVAYSQTALPTYGTLDPQTPRSPASSIGMGSTGASQPAVSIVTSQATQAASASRRKSEALFSCPVPGCGSTFTRQYNLRGHLRSHADERPFKCGWPGCEKSFARAHDCKRHQNLHLNIKPHTCETCGKTFARLDALNRHHKSDTGGCAIKPEKGDDTSPGLDGDENAGGADYSNGANSGDHGVKGSRKGFGGHVL</sequence>
<reference evidence="1 2" key="1">
    <citation type="journal article" date="2018" name="Mol. Biol. Evol.">
        <title>Broad Genomic Sampling Reveals a Smut Pathogenic Ancestry of the Fungal Clade Ustilaginomycotina.</title>
        <authorList>
            <person name="Kijpornyongpan T."/>
            <person name="Mondo S.J."/>
            <person name="Barry K."/>
            <person name="Sandor L."/>
            <person name="Lee J."/>
            <person name="Lipzen A."/>
            <person name="Pangilinan J."/>
            <person name="LaButti K."/>
            <person name="Hainaut M."/>
            <person name="Henrissat B."/>
            <person name="Grigoriev I.V."/>
            <person name="Spatafora J.W."/>
            <person name="Aime M.C."/>
        </authorList>
    </citation>
    <scope>NUCLEOTIDE SEQUENCE [LARGE SCALE GENOMIC DNA]</scope>
    <source>
        <strain evidence="1 2">SA 807</strain>
    </source>
</reference>